<evidence type="ECO:0000313" key="1">
    <source>
        <dbReference type="EMBL" id="SSA35034.1"/>
    </source>
</evidence>
<protein>
    <recommendedName>
        <fullName evidence="3">EcsC protein family protein</fullName>
    </recommendedName>
</protein>
<evidence type="ECO:0000313" key="2">
    <source>
        <dbReference type="Proteomes" id="UP000250028"/>
    </source>
</evidence>
<gene>
    <name evidence="1" type="ORF">SAMN04489750_2369</name>
</gene>
<organism evidence="1 2">
    <name type="scientific">Branchiibius hedensis</name>
    <dbReference type="NCBI Taxonomy" id="672460"/>
    <lineage>
        <taxon>Bacteria</taxon>
        <taxon>Bacillati</taxon>
        <taxon>Actinomycetota</taxon>
        <taxon>Actinomycetes</taxon>
        <taxon>Micrococcales</taxon>
        <taxon>Dermacoccaceae</taxon>
        <taxon>Branchiibius</taxon>
    </lineage>
</organism>
<sequence>MPSSDGARKAVTKSLSAGLDGAVKVSRPVLIAHIQQSRRRRPDATPEQIIDALGRRFTATVAGTGAAVGASAIAPGVNTPMSLAFAAGDVAGYMSFASLYVFAVAEVHGIPIHDMDRRRTLLMGVLLGDAGAQSVQKVAGRTGAHWANKVVQAIPMSSIKQVNKVLGHNFVTKYGTKQGVLVLGKQVPFGVGAAIGGVGNAAFARFTIRSAKRAFGPAPETWPVHLASMVDLRDSGPVGPDTVLNPRYVDDGAEGG</sequence>
<accession>A0A2Y8ZST9</accession>
<dbReference type="AlphaFoldDB" id="A0A2Y8ZST9"/>
<dbReference type="EMBL" id="UESZ01000001">
    <property type="protein sequence ID" value="SSA35034.1"/>
    <property type="molecule type" value="Genomic_DNA"/>
</dbReference>
<dbReference type="RefSeq" id="WP_174888829.1">
    <property type="nucleotide sequence ID" value="NZ_QGDN01000001.1"/>
</dbReference>
<keyword evidence="2" id="KW-1185">Reference proteome</keyword>
<proteinExistence type="predicted"/>
<evidence type="ECO:0008006" key="3">
    <source>
        <dbReference type="Google" id="ProtNLM"/>
    </source>
</evidence>
<name>A0A2Y8ZST9_9MICO</name>
<reference evidence="2" key="1">
    <citation type="submission" date="2016-10" db="EMBL/GenBank/DDBJ databases">
        <authorList>
            <person name="Varghese N."/>
            <person name="Submissions S."/>
        </authorList>
    </citation>
    <scope>NUCLEOTIDE SEQUENCE [LARGE SCALE GENOMIC DNA]</scope>
    <source>
        <strain evidence="2">DSM 22951</strain>
    </source>
</reference>
<dbReference type="Proteomes" id="UP000250028">
    <property type="component" value="Unassembled WGS sequence"/>
</dbReference>